<comment type="similarity">
    <text evidence="1">Belongs to the LTV1 family.</text>
</comment>
<evidence type="ECO:0000256" key="1">
    <source>
        <dbReference type="ARBA" id="ARBA00009078"/>
    </source>
</evidence>
<dbReference type="InterPro" id="IPR007307">
    <property type="entry name" value="Ltv1"/>
</dbReference>
<feature type="region of interest" description="Disordered" evidence="2">
    <location>
        <begin position="1"/>
        <end position="32"/>
    </location>
</feature>
<feature type="compositionally biased region" description="Acidic residues" evidence="2">
    <location>
        <begin position="508"/>
        <end position="533"/>
    </location>
</feature>
<dbReference type="Pfam" id="PF04180">
    <property type="entry name" value="LTV"/>
    <property type="match status" value="1"/>
</dbReference>
<organism evidence="3 4">
    <name type="scientific">Podila minutissima</name>
    <dbReference type="NCBI Taxonomy" id="64525"/>
    <lineage>
        <taxon>Eukaryota</taxon>
        <taxon>Fungi</taxon>
        <taxon>Fungi incertae sedis</taxon>
        <taxon>Mucoromycota</taxon>
        <taxon>Mortierellomycotina</taxon>
        <taxon>Mortierellomycetes</taxon>
        <taxon>Mortierellales</taxon>
        <taxon>Mortierellaceae</taxon>
        <taxon>Podila</taxon>
    </lineage>
</organism>
<feature type="compositionally biased region" description="Basic and acidic residues" evidence="2">
    <location>
        <begin position="540"/>
        <end position="558"/>
    </location>
</feature>
<evidence type="ECO:0000256" key="2">
    <source>
        <dbReference type="SAM" id="MobiDB-lite"/>
    </source>
</evidence>
<feature type="region of interest" description="Disordered" evidence="2">
    <location>
        <begin position="495"/>
        <end position="597"/>
    </location>
</feature>
<feature type="compositionally biased region" description="Acidic residues" evidence="2">
    <location>
        <begin position="232"/>
        <end position="271"/>
    </location>
</feature>
<feature type="compositionally biased region" description="Basic residues" evidence="2">
    <location>
        <begin position="11"/>
        <end position="20"/>
    </location>
</feature>
<keyword evidence="4" id="KW-1185">Reference proteome</keyword>
<feature type="region of interest" description="Disordered" evidence="2">
    <location>
        <begin position="232"/>
        <end position="323"/>
    </location>
</feature>
<dbReference type="EMBL" id="JAAAUY010000331">
    <property type="protein sequence ID" value="KAF9331321.1"/>
    <property type="molecule type" value="Genomic_DNA"/>
</dbReference>
<feature type="compositionally biased region" description="Basic and acidic residues" evidence="2">
    <location>
        <begin position="576"/>
        <end position="597"/>
    </location>
</feature>
<comment type="caution">
    <text evidence="3">The sequence shown here is derived from an EMBL/GenBank/DDBJ whole genome shotgun (WGS) entry which is preliminary data.</text>
</comment>
<dbReference type="AlphaFoldDB" id="A0A9P5VLT4"/>
<accession>A0A9P5VLT4</accession>
<protein>
    <recommendedName>
        <fullName evidence="5">Protein LTV1 homolog</fullName>
    </recommendedName>
</protein>
<feature type="compositionally biased region" description="Basic and acidic residues" evidence="2">
    <location>
        <begin position="1"/>
        <end position="10"/>
    </location>
</feature>
<sequence length="597" mass="67935">MGKKQFIDRKNARHFHLVHRSQRDPLSRDESAPQRVLKEVIPANLIGKVPHPQEEFDGEYSDGEADIFGGHGDEDGINYGTYDREIEDVELLEAPKNGKKKAKADEAKIGEAALLGLVDKEFNDGSYDYTQHFKEIGKSSEGVFMAAPKVLAQQKKAAQQSRGIMFTDSDAAEEMAREDMSAKPAKKGLRLPAGVLPSREELDFADVYQGNAPQGLQPDMPFDIRETLEALEDEEFVDDELDESFFDQLDADGDFDDEEVEEYYEDEDEEGAGGWEADFKKFKKQQQYQSDGSYEGSDDEGASQYSRSSRRTGGASASTFSMSSSAMFRNENLTLLDERFDKIEREYESDSDSDDEERTDLVGEELRKDFDSILDDFLDKFEIVGSKMVPRLEGATSENKLTTIRNAMLVDDDDEKSVATTVGGTKHRKKKEEEVPEEIQTDFRSRAERMRDNWDVQTILSTYSNLDNHPGMIKEQNRKRIHIDPKTGMPVVTEKLSKKALQRRKEEEEAAAAEEAVEMGSDDEEDFEEEEPENLGTKRNKAETKEEKKARKEAIKMEKKNRRETKKATKTAFATEKNRQEKVMKNLKKDHGVMRLD</sequence>
<dbReference type="Proteomes" id="UP000696485">
    <property type="component" value="Unassembled WGS sequence"/>
</dbReference>
<feature type="compositionally biased region" description="Low complexity" evidence="2">
    <location>
        <begin position="311"/>
        <end position="323"/>
    </location>
</feature>
<gene>
    <name evidence="3" type="ORF">BG006_005823</name>
</gene>
<feature type="compositionally biased region" description="Basic and acidic residues" evidence="2">
    <location>
        <begin position="21"/>
        <end position="32"/>
    </location>
</feature>
<proteinExistence type="inferred from homology"/>
<evidence type="ECO:0000313" key="3">
    <source>
        <dbReference type="EMBL" id="KAF9331321.1"/>
    </source>
</evidence>
<dbReference type="GO" id="GO:0030688">
    <property type="term" value="C:preribosome, small subunit precursor"/>
    <property type="evidence" value="ECO:0007669"/>
    <property type="project" value="TreeGrafter"/>
</dbReference>
<dbReference type="GO" id="GO:0005829">
    <property type="term" value="C:cytosol"/>
    <property type="evidence" value="ECO:0007669"/>
    <property type="project" value="TreeGrafter"/>
</dbReference>
<dbReference type="GO" id="GO:0042274">
    <property type="term" value="P:ribosomal small subunit biogenesis"/>
    <property type="evidence" value="ECO:0007669"/>
    <property type="project" value="InterPro"/>
</dbReference>
<name>A0A9P5VLT4_9FUNG</name>
<feature type="compositionally biased region" description="Basic residues" evidence="2">
    <location>
        <begin position="559"/>
        <end position="569"/>
    </location>
</feature>
<reference evidence="3" key="1">
    <citation type="journal article" date="2020" name="Fungal Divers.">
        <title>Resolving the Mortierellaceae phylogeny through synthesis of multi-gene phylogenetics and phylogenomics.</title>
        <authorList>
            <person name="Vandepol N."/>
            <person name="Liber J."/>
            <person name="Desiro A."/>
            <person name="Na H."/>
            <person name="Kennedy M."/>
            <person name="Barry K."/>
            <person name="Grigoriev I.V."/>
            <person name="Miller A.N."/>
            <person name="O'Donnell K."/>
            <person name="Stajich J.E."/>
            <person name="Bonito G."/>
        </authorList>
    </citation>
    <scope>NUCLEOTIDE SEQUENCE</scope>
    <source>
        <strain evidence="3">NVP1</strain>
    </source>
</reference>
<feature type="region of interest" description="Disordered" evidence="2">
    <location>
        <begin position="415"/>
        <end position="441"/>
    </location>
</feature>
<dbReference type="PANTHER" id="PTHR21531:SF0">
    <property type="entry name" value="PROTEIN LTV1 HOMOLOG"/>
    <property type="match status" value="1"/>
</dbReference>
<evidence type="ECO:0008006" key="5">
    <source>
        <dbReference type="Google" id="ProtNLM"/>
    </source>
</evidence>
<evidence type="ECO:0000313" key="4">
    <source>
        <dbReference type="Proteomes" id="UP000696485"/>
    </source>
</evidence>
<dbReference type="GO" id="GO:0005634">
    <property type="term" value="C:nucleus"/>
    <property type="evidence" value="ECO:0007669"/>
    <property type="project" value="TreeGrafter"/>
</dbReference>
<dbReference type="GO" id="GO:0000056">
    <property type="term" value="P:ribosomal small subunit export from nucleus"/>
    <property type="evidence" value="ECO:0007669"/>
    <property type="project" value="TreeGrafter"/>
</dbReference>
<dbReference type="PANTHER" id="PTHR21531">
    <property type="entry name" value="LOW-TEMPERATURE VIABILITY PROTEIN LTV1-RELATED"/>
    <property type="match status" value="1"/>
</dbReference>